<proteinExistence type="predicted"/>
<organism evidence="1 2">
    <name type="scientific">Prorocentrum cordatum</name>
    <dbReference type="NCBI Taxonomy" id="2364126"/>
    <lineage>
        <taxon>Eukaryota</taxon>
        <taxon>Sar</taxon>
        <taxon>Alveolata</taxon>
        <taxon>Dinophyceae</taxon>
        <taxon>Prorocentrales</taxon>
        <taxon>Prorocentraceae</taxon>
        <taxon>Prorocentrum</taxon>
    </lineage>
</organism>
<evidence type="ECO:0000313" key="1">
    <source>
        <dbReference type="EMBL" id="CAK0849556.1"/>
    </source>
</evidence>
<evidence type="ECO:0000313" key="2">
    <source>
        <dbReference type="Proteomes" id="UP001189429"/>
    </source>
</evidence>
<accession>A0ABN9TWD8</accession>
<name>A0ABN9TWD8_9DINO</name>
<dbReference type="EMBL" id="CAUYUJ010015071">
    <property type="protein sequence ID" value="CAK0849556.1"/>
    <property type="molecule type" value="Genomic_DNA"/>
</dbReference>
<keyword evidence="2" id="KW-1185">Reference proteome</keyword>
<dbReference type="Proteomes" id="UP001189429">
    <property type="component" value="Unassembled WGS sequence"/>
</dbReference>
<reference evidence="1" key="1">
    <citation type="submission" date="2023-10" db="EMBL/GenBank/DDBJ databases">
        <authorList>
            <person name="Chen Y."/>
            <person name="Shah S."/>
            <person name="Dougan E. K."/>
            <person name="Thang M."/>
            <person name="Chan C."/>
        </authorList>
    </citation>
    <scope>NUCLEOTIDE SEQUENCE [LARGE SCALE GENOMIC DNA]</scope>
</reference>
<protein>
    <submittedName>
        <fullName evidence="1">Uncharacterized protein</fullName>
    </submittedName>
</protein>
<comment type="caution">
    <text evidence="1">The sequence shown here is derived from an EMBL/GenBank/DDBJ whole genome shotgun (WGS) entry which is preliminary data.</text>
</comment>
<gene>
    <name evidence="1" type="ORF">PCOR1329_LOCUS42218</name>
</gene>
<sequence>MGGGGGVEIRRAPPAAAQCEERSSMAMTKMFSAFSPGHGHRFFFLQQWQPFRAPCTYLRDPFFSPSARPCFGRAGFRPAPVPGSGVLELRRRGRASEIGW</sequence>